<evidence type="ECO:0000313" key="3">
    <source>
        <dbReference type="Proteomes" id="UP001328733"/>
    </source>
</evidence>
<name>A0AAW9QRS7_9CHRO</name>
<feature type="domain" description="Polysaccharide pyruvyl transferase" evidence="1">
    <location>
        <begin position="38"/>
        <end position="323"/>
    </location>
</feature>
<dbReference type="RefSeq" id="WP_332864385.1">
    <property type="nucleotide sequence ID" value="NZ_JBAFSM010000011.1"/>
</dbReference>
<protein>
    <submittedName>
        <fullName evidence="2">Polysaccharide pyruvyl transferase family protein</fullName>
    </submittedName>
</protein>
<dbReference type="EMBL" id="JBAFSM010000011">
    <property type="protein sequence ID" value="MEG3436917.1"/>
    <property type="molecule type" value="Genomic_DNA"/>
</dbReference>
<keyword evidence="3" id="KW-1185">Reference proteome</keyword>
<gene>
    <name evidence="2" type="ORF">V0288_07275</name>
</gene>
<evidence type="ECO:0000313" key="2">
    <source>
        <dbReference type="EMBL" id="MEG3436917.1"/>
    </source>
</evidence>
<dbReference type="GO" id="GO:0016740">
    <property type="term" value="F:transferase activity"/>
    <property type="evidence" value="ECO:0007669"/>
    <property type="project" value="UniProtKB-KW"/>
</dbReference>
<accession>A0AAW9QRS7</accession>
<sequence length="364" mass="42094">MKEIQELKQNLRASLEEALSSLKSFQECALLSYPDHYNIGDHLIWLGEILYLTDVLGIRPEYCASVASFSDREMEEKLDRKQPILIHGGGNLGDLWGYYQNFYEKIISQYPDRPIVILSQSLIFRYESKLNRAREIFNNHPDLTLIARENQSYRLALQYFPKCKVFKAPDLALQLIDLPSLSLPPDRSDTILYLRRQDQELNTASSPDILDLPNLVVEDWSSYQNKGKPALNSIGGLTVLFQEGWREGSLLPREWVSRQLWKQFHPYTAKFKNLDNSSLHLTSWNYAHNGIYQFSPHRLVITSRLHGHILCIILGIPHVFLANAYHKNESFYETWSHGIPFCKFARDPSEVKEATRKLLSLSPA</sequence>
<dbReference type="InterPro" id="IPR007345">
    <property type="entry name" value="Polysacch_pyruvyl_Trfase"/>
</dbReference>
<dbReference type="AlphaFoldDB" id="A0AAW9QRS7"/>
<organism evidence="2 3">
    <name type="scientific">Pannus brasiliensis CCIBt3594</name>
    <dbReference type="NCBI Taxonomy" id="1427578"/>
    <lineage>
        <taxon>Bacteria</taxon>
        <taxon>Bacillati</taxon>
        <taxon>Cyanobacteriota</taxon>
        <taxon>Cyanophyceae</taxon>
        <taxon>Oscillatoriophycideae</taxon>
        <taxon>Chroococcales</taxon>
        <taxon>Microcystaceae</taxon>
        <taxon>Pannus</taxon>
    </lineage>
</organism>
<reference evidence="2 3" key="1">
    <citation type="submission" date="2024-01" db="EMBL/GenBank/DDBJ databases">
        <title>Genomic insights into the taxonomy and metabolism of the cyanobacterium Pannus brasiliensis CCIBt3594.</title>
        <authorList>
            <person name="Machado M."/>
            <person name="Botero N.B."/>
            <person name="Andreote A.P.D."/>
            <person name="Feitosa A.M.T."/>
            <person name="Popin R."/>
            <person name="Sivonen K."/>
            <person name="Fiore M.F."/>
        </authorList>
    </citation>
    <scope>NUCLEOTIDE SEQUENCE [LARGE SCALE GENOMIC DNA]</scope>
    <source>
        <strain evidence="2 3">CCIBt3594</strain>
    </source>
</reference>
<proteinExistence type="predicted"/>
<evidence type="ECO:0000259" key="1">
    <source>
        <dbReference type="Pfam" id="PF04230"/>
    </source>
</evidence>
<dbReference type="Proteomes" id="UP001328733">
    <property type="component" value="Unassembled WGS sequence"/>
</dbReference>
<keyword evidence="2" id="KW-0808">Transferase</keyword>
<dbReference type="Pfam" id="PF04230">
    <property type="entry name" value="PS_pyruv_trans"/>
    <property type="match status" value="1"/>
</dbReference>
<comment type="caution">
    <text evidence="2">The sequence shown here is derived from an EMBL/GenBank/DDBJ whole genome shotgun (WGS) entry which is preliminary data.</text>
</comment>